<sequence length="125" mass="12614">MKPAGVRTEPLSQWQPSSSAARLSGAMVLPVTLPASSSTAMAVSASTASARPGSCDQSVATTTTRLLAEGHDAVTSRAFGAIQRLVGRLEHFIGVAVLGLALGHADADSHRHRGVCAAPATLATG</sequence>
<organism evidence="1 2">
    <name type="scientific">Diploscapter pachys</name>
    <dbReference type="NCBI Taxonomy" id="2018661"/>
    <lineage>
        <taxon>Eukaryota</taxon>
        <taxon>Metazoa</taxon>
        <taxon>Ecdysozoa</taxon>
        <taxon>Nematoda</taxon>
        <taxon>Chromadorea</taxon>
        <taxon>Rhabditida</taxon>
        <taxon>Rhabditina</taxon>
        <taxon>Rhabditomorpha</taxon>
        <taxon>Rhabditoidea</taxon>
        <taxon>Rhabditidae</taxon>
        <taxon>Diploscapter</taxon>
    </lineage>
</organism>
<evidence type="ECO:0000313" key="1">
    <source>
        <dbReference type="EMBL" id="PAV69951.1"/>
    </source>
</evidence>
<reference evidence="1 2" key="1">
    <citation type="journal article" date="2017" name="Curr. Biol.">
        <title>Genome architecture and evolution of a unichromosomal asexual nematode.</title>
        <authorList>
            <person name="Fradin H."/>
            <person name="Zegar C."/>
            <person name="Gutwein M."/>
            <person name="Lucas J."/>
            <person name="Kovtun M."/>
            <person name="Corcoran D."/>
            <person name="Baugh L.R."/>
            <person name="Kiontke K."/>
            <person name="Gunsalus K."/>
            <person name="Fitch D.H."/>
            <person name="Piano F."/>
        </authorList>
    </citation>
    <scope>NUCLEOTIDE SEQUENCE [LARGE SCALE GENOMIC DNA]</scope>
    <source>
        <strain evidence="1">PF1309</strain>
    </source>
</reference>
<name>A0A2A2K7Q7_9BILA</name>
<evidence type="ECO:0000313" key="2">
    <source>
        <dbReference type="Proteomes" id="UP000218231"/>
    </source>
</evidence>
<gene>
    <name evidence="1" type="ORF">WR25_20732</name>
</gene>
<dbReference type="EMBL" id="LIAE01009384">
    <property type="protein sequence ID" value="PAV69951.1"/>
    <property type="molecule type" value="Genomic_DNA"/>
</dbReference>
<dbReference type="Proteomes" id="UP000218231">
    <property type="component" value="Unassembled WGS sequence"/>
</dbReference>
<comment type="caution">
    <text evidence="1">The sequence shown here is derived from an EMBL/GenBank/DDBJ whole genome shotgun (WGS) entry which is preliminary data.</text>
</comment>
<keyword evidence="2" id="KW-1185">Reference proteome</keyword>
<dbReference type="AlphaFoldDB" id="A0A2A2K7Q7"/>
<protein>
    <submittedName>
        <fullName evidence="1">Uncharacterized protein</fullName>
    </submittedName>
</protein>
<accession>A0A2A2K7Q7</accession>
<proteinExistence type="predicted"/>